<protein>
    <submittedName>
        <fullName evidence="1">Uncharacterized protein</fullName>
    </submittedName>
</protein>
<dbReference type="EMBL" id="CP137313">
    <property type="protein sequence ID" value="WQF88320.1"/>
    <property type="molecule type" value="Genomic_DNA"/>
</dbReference>
<evidence type="ECO:0000313" key="1">
    <source>
        <dbReference type="EMBL" id="WQF88320.1"/>
    </source>
</evidence>
<dbReference type="GeneID" id="87949834"/>
<reference evidence="2" key="1">
    <citation type="journal article" date="2023" name="bioRxiv">
        <title>Complete genome of the Medicago anthracnose fungus, Colletotrichum destructivum, reveals a mini-chromosome-like region within a core chromosome.</title>
        <authorList>
            <person name="Lapalu N."/>
            <person name="Simon A."/>
            <person name="Lu A."/>
            <person name="Plaumann P.-L."/>
            <person name="Amselem J."/>
            <person name="Pigne S."/>
            <person name="Auger A."/>
            <person name="Koch C."/>
            <person name="Dallery J.-F."/>
            <person name="O'Connell R.J."/>
        </authorList>
    </citation>
    <scope>NUCLEOTIDE SEQUENCE [LARGE SCALE GENOMIC DNA]</scope>
    <source>
        <strain evidence="2">CBS 520.97</strain>
    </source>
</reference>
<dbReference type="AlphaFoldDB" id="A0AAX4IYM6"/>
<gene>
    <name evidence="1" type="ORF">CDEST_13334</name>
</gene>
<keyword evidence="2" id="KW-1185">Reference proteome</keyword>
<dbReference type="RefSeq" id="XP_062785541.1">
    <property type="nucleotide sequence ID" value="XM_062929490.1"/>
</dbReference>
<dbReference type="KEGG" id="cdet:87949834"/>
<sequence length="59" mass="6196">MASSTYEVWDAKYNRPTVGGKVTNPTTGQVEDAGPMFVAGPPSIQAIWFNVASSTSSMG</sequence>
<organism evidence="1 2">
    <name type="scientific">Colletotrichum destructivum</name>
    <dbReference type="NCBI Taxonomy" id="34406"/>
    <lineage>
        <taxon>Eukaryota</taxon>
        <taxon>Fungi</taxon>
        <taxon>Dikarya</taxon>
        <taxon>Ascomycota</taxon>
        <taxon>Pezizomycotina</taxon>
        <taxon>Sordariomycetes</taxon>
        <taxon>Hypocreomycetidae</taxon>
        <taxon>Glomerellales</taxon>
        <taxon>Glomerellaceae</taxon>
        <taxon>Colletotrichum</taxon>
        <taxon>Colletotrichum destructivum species complex</taxon>
    </lineage>
</organism>
<accession>A0AAX4IYM6</accession>
<dbReference type="Proteomes" id="UP001322277">
    <property type="component" value="Chromosome 9"/>
</dbReference>
<evidence type="ECO:0000313" key="2">
    <source>
        <dbReference type="Proteomes" id="UP001322277"/>
    </source>
</evidence>
<proteinExistence type="predicted"/>
<name>A0AAX4IYM6_9PEZI</name>